<feature type="non-terminal residue" evidence="2">
    <location>
        <position position="99"/>
    </location>
</feature>
<protein>
    <submittedName>
        <fullName evidence="2">ABC transporter permease</fullName>
    </submittedName>
</protein>
<evidence type="ECO:0000313" key="3">
    <source>
        <dbReference type="Proteomes" id="UP001519887"/>
    </source>
</evidence>
<organism evidence="2 3">
    <name type="scientific">Paenibacillus sepulcri</name>
    <dbReference type="NCBI Taxonomy" id="359917"/>
    <lineage>
        <taxon>Bacteria</taxon>
        <taxon>Bacillati</taxon>
        <taxon>Bacillota</taxon>
        <taxon>Bacilli</taxon>
        <taxon>Bacillales</taxon>
        <taxon>Paenibacillaceae</taxon>
        <taxon>Paenibacillus</taxon>
    </lineage>
</organism>
<keyword evidence="3" id="KW-1185">Reference proteome</keyword>
<keyword evidence="1" id="KW-1133">Transmembrane helix</keyword>
<feature type="transmembrane region" description="Helical" evidence="1">
    <location>
        <begin position="62"/>
        <end position="80"/>
    </location>
</feature>
<dbReference type="EMBL" id="JAHZIK010001908">
    <property type="protein sequence ID" value="MBW7459919.1"/>
    <property type="molecule type" value="Genomic_DNA"/>
</dbReference>
<sequence length="99" mass="10806">MSSFLRALAAERLKLVKSRIWLLLPLSPLISALIGIMITFRAEDAGAPYQALIMGMTPVPHAMLLLPILTGIFAAFVCRYEHGGGWKLMLSLPLSRSGL</sequence>
<name>A0ABS7CG71_9BACL</name>
<evidence type="ECO:0000313" key="2">
    <source>
        <dbReference type="EMBL" id="MBW7459919.1"/>
    </source>
</evidence>
<feature type="transmembrane region" description="Helical" evidence="1">
    <location>
        <begin position="20"/>
        <end position="42"/>
    </location>
</feature>
<gene>
    <name evidence="2" type="ORF">K0U00_38250</name>
</gene>
<keyword evidence="1" id="KW-0812">Transmembrane</keyword>
<reference evidence="2 3" key="1">
    <citation type="submission" date="2021-07" db="EMBL/GenBank/DDBJ databases">
        <title>Paenibacillus radiodurans sp. nov., isolated from the southeastern edge of Tengger Desert.</title>
        <authorList>
            <person name="Zhang G."/>
        </authorList>
    </citation>
    <scope>NUCLEOTIDE SEQUENCE [LARGE SCALE GENOMIC DNA]</scope>
    <source>
        <strain evidence="2 3">CCM 7311</strain>
    </source>
</reference>
<evidence type="ECO:0000256" key="1">
    <source>
        <dbReference type="SAM" id="Phobius"/>
    </source>
</evidence>
<dbReference type="Proteomes" id="UP001519887">
    <property type="component" value="Unassembled WGS sequence"/>
</dbReference>
<comment type="caution">
    <text evidence="2">The sequence shown here is derived from an EMBL/GenBank/DDBJ whole genome shotgun (WGS) entry which is preliminary data.</text>
</comment>
<proteinExistence type="predicted"/>
<dbReference type="Pfam" id="PF12730">
    <property type="entry name" value="ABC2_membrane_4"/>
    <property type="match status" value="1"/>
</dbReference>
<accession>A0ABS7CG71</accession>
<keyword evidence="1" id="KW-0472">Membrane</keyword>